<dbReference type="GO" id="GO:0036297">
    <property type="term" value="P:interstrand cross-link repair"/>
    <property type="evidence" value="ECO:0007669"/>
    <property type="project" value="InterPro"/>
</dbReference>
<sequence>MKMEEDTELRLLFKYPLISKTSKGGTLIYKGSVYVKEEYYEITITESSDNNFTLTLPEELTPFKDEIDEVVTKLHPKNIEIVLDAVSSFIETKVPSNKLVDHSDTYKHILYEYWDFTRFYLNIKSSCLAYDLSKVDISTLDQAGRQHAIQVSFNFYDEDLFSITSSDLPQGNLFKKSSSLKDIYDQFLAAVEVFQPFFDLMEVFDRHCWVLDPERPKRSHDYRRIWIEENFSVIITVNPSDVSRLPDIKFLGPERSVDKYRDALNANLCDWDPSGGVFSGILSLLGLECFPQKPAASARGSDLLLEDSDCSICFTSRLNNKLPEVVCNNKSCEKHYHAECLYEWLMAVNARRLFTEVVGQCPNCEKNIACPIPK</sequence>
<dbReference type="InterPro" id="IPR016135">
    <property type="entry name" value="UBQ-conjugating_enzyme/RWD"/>
</dbReference>
<dbReference type="InterPro" id="IPR043898">
    <property type="entry name" value="FANCL_d2"/>
</dbReference>
<dbReference type="Pfam" id="PF18891">
    <property type="entry name" value="FANCL_d3"/>
    <property type="match status" value="1"/>
</dbReference>
<dbReference type="Gene3D" id="3.10.110.10">
    <property type="entry name" value="Ubiquitin Conjugating Enzyme"/>
    <property type="match status" value="1"/>
</dbReference>
<feature type="domain" description="FANCL C-terminal" evidence="1">
    <location>
        <begin position="309"/>
        <end position="369"/>
    </location>
</feature>
<gene>
    <name evidence="4" type="ORF">NQ315_002342</name>
</gene>
<dbReference type="Pfam" id="PF11793">
    <property type="entry name" value="FANCL_C"/>
    <property type="match status" value="1"/>
</dbReference>
<feature type="domain" description="FANCL UBC-like" evidence="2">
    <location>
        <begin position="128"/>
        <end position="193"/>
    </location>
</feature>
<dbReference type="PANTHER" id="PTHR13206">
    <property type="entry name" value="UBIQUITIN LIGASE PROTEIN PHF9 FANCONI ANEMIA GROUP L PROTEIN"/>
    <property type="match status" value="1"/>
</dbReference>
<dbReference type="CDD" id="cd23832">
    <property type="entry name" value="DRWD-C_FANCL"/>
    <property type="match status" value="1"/>
</dbReference>
<dbReference type="Gene3D" id="3.10.110.20">
    <property type="entry name" value="RWD domain-like"/>
    <property type="match status" value="1"/>
</dbReference>
<name>A0AAV8VT97_9CUCU</name>
<reference evidence="4 5" key="1">
    <citation type="journal article" date="2023" name="Insect Mol. Biol.">
        <title>Genome sequencing provides insights into the evolution of gene families encoding plant cell wall-degrading enzymes in longhorned beetles.</title>
        <authorList>
            <person name="Shin N.R."/>
            <person name="Okamura Y."/>
            <person name="Kirsch R."/>
            <person name="Pauchet Y."/>
        </authorList>
    </citation>
    <scope>NUCLEOTIDE SEQUENCE [LARGE SCALE GENOMIC DNA]</scope>
    <source>
        <strain evidence="4">EAD_L_NR</strain>
    </source>
</reference>
<protein>
    <recommendedName>
        <fullName evidence="6">E3 ubiquitin-protein ligase FANCL</fullName>
    </recommendedName>
</protein>
<evidence type="ECO:0000313" key="5">
    <source>
        <dbReference type="Proteomes" id="UP001159042"/>
    </source>
</evidence>
<dbReference type="InterPro" id="IPR026848">
    <property type="entry name" value="Fancl"/>
</dbReference>
<dbReference type="InterPro" id="IPR013083">
    <property type="entry name" value="Znf_RING/FYVE/PHD"/>
</dbReference>
<dbReference type="GO" id="GO:0043240">
    <property type="term" value="C:Fanconi anaemia nuclear complex"/>
    <property type="evidence" value="ECO:0007669"/>
    <property type="project" value="InterPro"/>
</dbReference>
<dbReference type="AlphaFoldDB" id="A0AAV8VT97"/>
<keyword evidence="5" id="KW-1185">Reference proteome</keyword>
<evidence type="ECO:0008006" key="6">
    <source>
        <dbReference type="Google" id="ProtNLM"/>
    </source>
</evidence>
<dbReference type="SMART" id="SM01197">
    <property type="entry name" value="FANCL_C"/>
    <property type="match status" value="1"/>
</dbReference>
<dbReference type="EMBL" id="JANEYG010000034">
    <property type="protein sequence ID" value="KAJ8917320.1"/>
    <property type="molecule type" value="Genomic_DNA"/>
</dbReference>
<evidence type="ECO:0000259" key="3">
    <source>
        <dbReference type="Pfam" id="PF18891"/>
    </source>
</evidence>
<feature type="domain" description="FANCL UBC-like" evidence="3">
    <location>
        <begin position="196"/>
        <end position="292"/>
    </location>
</feature>
<dbReference type="Pfam" id="PF18890">
    <property type="entry name" value="FANCL_d2"/>
    <property type="match status" value="1"/>
</dbReference>
<dbReference type="GO" id="GO:0006513">
    <property type="term" value="P:protein monoubiquitination"/>
    <property type="evidence" value="ECO:0007669"/>
    <property type="project" value="TreeGrafter"/>
</dbReference>
<dbReference type="Proteomes" id="UP001159042">
    <property type="component" value="Unassembled WGS sequence"/>
</dbReference>
<dbReference type="PANTHER" id="PTHR13206:SF0">
    <property type="entry name" value="E3 UBIQUITIN-PROTEIN LIGASE FANCL"/>
    <property type="match status" value="1"/>
</dbReference>
<dbReference type="InterPro" id="IPR044037">
    <property type="entry name" value="FANCL_d3"/>
</dbReference>
<evidence type="ECO:0000259" key="2">
    <source>
        <dbReference type="Pfam" id="PF18890"/>
    </source>
</evidence>
<dbReference type="InterPro" id="IPR043003">
    <property type="entry name" value="FANCL_d3_sf"/>
</dbReference>
<dbReference type="GO" id="GO:0061630">
    <property type="term" value="F:ubiquitin protein ligase activity"/>
    <property type="evidence" value="ECO:0007669"/>
    <property type="project" value="TreeGrafter"/>
</dbReference>
<comment type="caution">
    <text evidence="4">The sequence shown here is derived from an EMBL/GenBank/DDBJ whole genome shotgun (WGS) entry which is preliminary data.</text>
</comment>
<dbReference type="SUPFAM" id="SSF57850">
    <property type="entry name" value="RING/U-box"/>
    <property type="match status" value="1"/>
</dbReference>
<proteinExistence type="predicted"/>
<dbReference type="InterPro" id="IPR026850">
    <property type="entry name" value="FANCL_C"/>
</dbReference>
<accession>A0AAV8VT97</accession>
<evidence type="ECO:0000259" key="1">
    <source>
        <dbReference type="Pfam" id="PF11793"/>
    </source>
</evidence>
<organism evidence="4 5">
    <name type="scientific">Exocentrus adspersus</name>
    <dbReference type="NCBI Taxonomy" id="1586481"/>
    <lineage>
        <taxon>Eukaryota</taxon>
        <taxon>Metazoa</taxon>
        <taxon>Ecdysozoa</taxon>
        <taxon>Arthropoda</taxon>
        <taxon>Hexapoda</taxon>
        <taxon>Insecta</taxon>
        <taxon>Pterygota</taxon>
        <taxon>Neoptera</taxon>
        <taxon>Endopterygota</taxon>
        <taxon>Coleoptera</taxon>
        <taxon>Polyphaga</taxon>
        <taxon>Cucujiformia</taxon>
        <taxon>Chrysomeloidea</taxon>
        <taxon>Cerambycidae</taxon>
        <taxon>Lamiinae</taxon>
        <taxon>Acanthocinini</taxon>
        <taxon>Exocentrus</taxon>
    </lineage>
</organism>
<evidence type="ECO:0000313" key="4">
    <source>
        <dbReference type="EMBL" id="KAJ8917320.1"/>
    </source>
</evidence>
<dbReference type="Gene3D" id="3.30.40.10">
    <property type="entry name" value="Zinc/RING finger domain, C3HC4 (zinc finger)"/>
    <property type="match status" value="1"/>
</dbReference>